<proteinExistence type="predicted"/>
<dbReference type="NCBIfam" id="NF033546">
    <property type="entry name" value="transpos_IS21"/>
    <property type="match status" value="1"/>
</dbReference>
<dbReference type="InterPro" id="IPR001584">
    <property type="entry name" value="Integrase_cat-core"/>
</dbReference>
<evidence type="ECO:0000313" key="2">
    <source>
        <dbReference type="EMBL" id="KKK74004.1"/>
    </source>
</evidence>
<dbReference type="SUPFAM" id="SSF53098">
    <property type="entry name" value="Ribonuclease H-like"/>
    <property type="match status" value="1"/>
</dbReference>
<dbReference type="PANTHER" id="PTHR35004">
    <property type="entry name" value="TRANSPOSASE RV3428C-RELATED"/>
    <property type="match status" value="1"/>
</dbReference>
<name>A0A0F9A619_9ZZZZ</name>
<gene>
    <name evidence="2" type="ORF">LCGC14_2888130</name>
</gene>
<sequence>MLAEADDKDEMLQSQARHLYEVEKLSIRQIAQKLGISRKKTARLITVKNLRRKTPESIIKPYERLIHEWYREYPFLKAIQVLQRLKEYGYDGGYTIVKEYTHQFRKKKKRKSFHELEFLPGEEAQVDWMQRTMPFGVVYGFVFILAYSRYLYAGFYPGSSMEFFLEGHIEAYREIEGIAQRNRYDNLKSVVIKRKPELQFNARFLDFARHYGFSIHACNPGRANEKGRVERVIRDI</sequence>
<evidence type="ECO:0000259" key="1">
    <source>
        <dbReference type="PROSITE" id="PS50994"/>
    </source>
</evidence>
<accession>A0A0F9A619</accession>
<dbReference type="InterPro" id="IPR012337">
    <property type="entry name" value="RNaseH-like_sf"/>
</dbReference>
<dbReference type="GO" id="GO:0015074">
    <property type="term" value="P:DNA integration"/>
    <property type="evidence" value="ECO:0007669"/>
    <property type="project" value="InterPro"/>
</dbReference>
<protein>
    <recommendedName>
        <fullName evidence="1">Integrase catalytic domain-containing protein</fullName>
    </recommendedName>
</protein>
<dbReference type="Gene3D" id="3.30.420.10">
    <property type="entry name" value="Ribonuclease H-like superfamily/Ribonuclease H"/>
    <property type="match status" value="1"/>
</dbReference>
<comment type="caution">
    <text evidence="2">The sequence shown here is derived from an EMBL/GenBank/DDBJ whole genome shotgun (WGS) entry which is preliminary data.</text>
</comment>
<dbReference type="PROSITE" id="PS50994">
    <property type="entry name" value="INTEGRASE"/>
    <property type="match status" value="1"/>
</dbReference>
<feature type="domain" description="Integrase catalytic" evidence="1">
    <location>
        <begin position="116"/>
        <end position="236"/>
    </location>
</feature>
<dbReference type="InterPro" id="IPR036397">
    <property type="entry name" value="RNaseH_sf"/>
</dbReference>
<reference evidence="2" key="1">
    <citation type="journal article" date="2015" name="Nature">
        <title>Complex archaea that bridge the gap between prokaryotes and eukaryotes.</title>
        <authorList>
            <person name="Spang A."/>
            <person name="Saw J.H."/>
            <person name="Jorgensen S.L."/>
            <person name="Zaremba-Niedzwiedzka K."/>
            <person name="Martijn J."/>
            <person name="Lind A.E."/>
            <person name="van Eijk R."/>
            <person name="Schleper C."/>
            <person name="Guy L."/>
            <person name="Ettema T.J."/>
        </authorList>
    </citation>
    <scope>NUCLEOTIDE SEQUENCE</scope>
</reference>
<feature type="non-terminal residue" evidence="2">
    <location>
        <position position="236"/>
    </location>
</feature>
<organism evidence="2">
    <name type="scientific">marine sediment metagenome</name>
    <dbReference type="NCBI Taxonomy" id="412755"/>
    <lineage>
        <taxon>unclassified sequences</taxon>
        <taxon>metagenomes</taxon>
        <taxon>ecological metagenomes</taxon>
    </lineage>
</organism>
<dbReference type="EMBL" id="LAZR01056524">
    <property type="protein sequence ID" value="KKK74004.1"/>
    <property type="molecule type" value="Genomic_DNA"/>
</dbReference>
<dbReference type="GO" id="GO:0003676">
    <property type="term" value="F:nucleic acid binding"/>
    <property type="evidence" value="ECO:0007669"/>
    <property type="project" value="InterPro"/>
</dbReference>
<dbReference type="AlphaFoldDB" id="A0A0F9A619"/>
<dbReference type="Gene3D" id="1.10.10.60">
    <property type="entry name" value="Homeodomain-like"/>
    <property type="match status" value="1"/>
</dbReference>